<dbReference type="InterPro" id="IPR050869">
    <property type="entry name" value="H3K4_H4K5_MeTrfase"/>
</dbReference>
<name>A0A914D9L4_9BILA</name>
<dbReference type="InterPro" id="IPR011990">
    <property type="entry name" value="TPR-like_helical_dom_sf"/>
</dbReference>
<dbReference type="Proteomes" id="UP000887540">
    <property type="component" value="Unplaced"/>
</dbReference>
<dbReference type="Gene3D" id="2.170.270.10">
    <property type="entry name" value="SET domain"/>
    <property type="match status" value="1"/>
</dbReference>
<dbReference type="PANTHER" id="PTHR12197">
    <property type="entry name" value="HISTONE-LYSINE N-METHYLTRANSFERASE SMYD"/>
    <property type="match status" value="1"/>
</dbReference>
<reference evidence="2" key="1">
    <citation type="submission" date="2022-11" db="UniProtKB">
        <authorList>
            <consortium name="WormBaseParasite"/>
        </authorList>
    </citation>
    <scope>IDENTIFICATION</scope>
</reference>
<dbReference type="Gene3D" id="1.25.40.10">
    <property type="entry name" value="Tetratricopeptide repeat domain"/>
    <property type="match status" value="1"/>
</dbReference>
<dbReference type="PANTHER" id="PTHR12197:SF300">
    <property type="entry name" value="HISTONE-LYSINE N-METHYLTRANSFERASE SET-18"/>
    <property type="match status" value="1"/>
</dbReference>
<dbReference type="GO" id="GO:0005634">
    <property type="term" value="C:nucleus"/>
    <property type="evidence" value="ECO:0007669"/>
    <property type="project" value="TreeGrafter"/>
</dbReference>
<sequence length="265" mass="30559">MSRIVDKVLFLEEHGDKFGWEKHRKWTDLMGHQEELRADEARYAYFQKILGKMKAFRKEEMIDEDKFFDIYCRSTINSHSIHTNAGEEIGISLDLGVSAYDHCCRPNCSMVFDGFVVFLRPLTPDTDPFNFKTSFISYIDVGRSRYQRHKELQSKWYFTCACDRCTDHSDDLLTSLKCTNSTCDEPLVTSETAEPMMISCARCKTIADEDYVKKGQEMMLSLPASYSLTSDVEVLKTLLDSAGQILHQKNIYLCRLKTAIFHITG</sequence>
<keyword evidence="1" id="KW-1185">Reference proteome</keyword>
<accession>A0A914D9L4</accession>
<protein>
    <submittedName>
        <fullName evidence="2">SET domain-containing protein</fullName>
    </submittedName>
</protein>
<dbReference type="InterPro" id="IPR046341">
    <property type="entry name" value="SET_dom_sf"/>
</dbReference>
<evidence type="ECO:0000313" key="1">
    <source>
        <dbReference type="Proteomes" id="UP000887540"/>
    </source>
</evidence>
<organism evidence="1 2">
    <name type="scientific">Acrobeloides nanus</name>
    <dbReference type="NCBI Taxonomy" id="290746"/>
    <lineage>
        <taxon>Eukaryota</taxon>
        <taxon>Metazoa</taxon>
        <taxon>Ecdysozoa</taxon>
        <taxon>Nematoda</taxon>
        <taxon>Chromadorea</taxon>
        <taxon>Rhabditida</taxon>
        <taxon>Tylenchina</taxon>
        <taxon>Cephalobomorpha</taxon>
        <taxon>Cephaloboidea</taxon>
        <taxon>Cephalobidae</taxon>
        <taxon>Acrobeloides</taxon>
    </lineage>
</organism>
<evidence type="ECO:0000313" key="2">
    <source>
        <dbReference type="WBParaSite" id="ACRNAN_scaffold21401.g29376.t1"/>
    </source>
</evidence>
<dbReference type="WBParaSite" id="ACRNAN_scaffold21401.g29376.t1">
    <property type="protein sequence ID" value="ACRNAN_scaffold21401.g29376.t1"/>
    <property type="gene ID" value="ACRNAN_scaffold21401.g29376"/>
</dbReference>
<proteinExistence type="predicted"/>
<dbReference type="AlphaFoldDB" id="A0A914D9L4"/>